<proteinExistence type="predicted"/>
<protein>
    <recommendedName>
        <fullName evidence="4">DUF3592 domain-containing protein</fullName>
    </recommendedName>
</protein>
<keyword evidence="1" id="KW-0812">Transmembrane</keyword>
<evidence type="ECO:0000313" key="2">
    <source>
        <dbReference type="EMBL" id="TQM27429.1"/>
    </source>
</evidence>
<reference evidence="2 3" key="1">
    <citation type="submission" date="2019-06" db="EMBL/GenBank/DDBJ databases">
        <title>Sequencing the genomes of 1000 actinobacteria strains.</title>
        <authorList>
            <person name="Klenk H.-P."/>
        </authorList>
    </citation>
    <scope>NUCLEOTIDE SEQUENCE [LARGE SCALE GENOMIC DNA]</scope>
    <source>
        <strain evidence="2 3">DSM 105492</strain>
    </source>
</reference>
<dbReference type="OrthoDB" id="5079070at2"/>
<feature type="transmembrane region" description="Helical" evidence="1">
    <location>
        <begin position="12"/>
        <end position="33"/>
    </location>
</feature>
<sequence>MSDAIDAIAEIFTWIGFGLGLVLAVIALIMRLADGTWVRTQGVVDDGPHGRLIRWFDDHAGGVGVAYLSHEQERRIGTAETAEVYVRPGRHDRVRLTLGSPAVRAVGLLAAGLLALGVIALATSLVLLFVRG</sequence>
<gene>
    <name evidence="2" type="ORF">FB391_1446</name>
</gene>
<dbReference type="RefSeq" id="WP_141893788.1">
    <property type="nucleotide sequence ID" value="NZ_BAABLH010000004.1"/>
</dbReference>
<evidence type="ECO:0000256" key="1">
    <source>
        <dbReference type="SAM" id="Phobius"/>
    </source>
</evidence>
<name>A0A543F0T4_9MICO</name>
<evidence type="ECO:0000313" key="3">
    <source>
        <dbReference type="Proteomes" id="UP000320235"/>
    </source>
</evidence>
<accession>A0A543F0T4</accession>
<feature type="transmembrane region" description="Helical" evidence="1">
    <location>
        <begin position="105"/>
        <end position="130"/>
    </location>
</feature>
<comment type="caution">
    <text evidence="2">The sequence shown here is derived from an EMBL/GenBank/DDBJ whole genome shotgun (WGS) entry which is preliminary data.</text>
</comment>
<organism evidence="2 3">
    <name type="scientific">Microbacterium kyungheense</name>
    <dbReference type="NCBI Taxonomy" id="1263636"/>
    <lineage>
        <taxon>Bacteria</taxon>
        <taxon>Bacillati</taxon>
        <taxon>Actinomycetota</taxon>
        <taxon>Actinomycetes</taxon>
        <taxon>Micrococcales</taxon>
        <taxon>Microbacteriaceae</taxon>
        <taxon>Microbacterium</taxon>
    </lineage>
</organism>
<keyword evidence="3" id="KW-1185">Reference proteome</keyword>
<dbReference type="AlphaFoldDB" id="A0A543F0T4"/>
<dbReference type="Proteomes" id="UP000320235">
    <property type="component" value="Unassembled WGS sequence"/>
</dbReference>
<evidence type="ECO:0008006" key="4">
    <source>
        <dbReference type="Google" id="ProtNLM"/>
    </source>
</evidence>
<keyword evidence="1" id="KW-1133">Transmembrane helix</keyword>
<keyword evidence="1" id="KW-0472">Membrane</keyword>
<dbReference type="EMBL" id="VFPE01000002">
    <property type="protein sequence ID" value="TQM27429.1"/>
    <property type="molecule type" value="Genomic_DNA"/>
</dbReference>